<dbReference type="EMBL" id="JBHSJG010000029">
    <property type="protein sequence ID" value="MFC4987763.1"/>
    <property type="molecule type" value="Genomic_DNA"/>
</dbReference>
<evidence type="ECO:0000313" key="2">
    <source>
        <dbReference type="EMBL" id="MFC4987763.1"/>
    </source>
</evidence>
<dbReference type="Pfam" id="PF24373">
    <property type="entry name" value="DUF7529"/>
    <property type="match status" value="1"/>
</dbReference>
<evidence type="ECO:0000313" key="3">
    <source>
        <dbReference type="Proteomes" id="UP001595925"/>
    </source>
</evidence>
<dbReference type="Proteomes" id="UP001595925">
    <property type="component" value="Unassembled WGS sequence"/>
</dbReference>
<dbReference type="AlphaFoldDB" id="A0ABD5QDK6"/>
<name>A0ABD5QDK6_9EURY</name>
<feature type="region of interest" description="Disordered" evidence="1">
    <location>
        <begin position="35"/>
        <end position="60"/>
    </location>
</feature>
<keyword evidence="3" id="KW-1185">Reference proteome</keyword>
<accession>A0ABD5QDK6</accession>
<proteinExistence type="predicted"/>
<evidence type="ECO:0000256" key="1">
    <source>
        <dbReference type="SAM" id="MobiDB-lite"/>
    </source>
</evidence>
<gene>
    <name evidence="2" type="ORF">ACFPFO_08290</name>
</gene>
<evidence type="ECO:0008006" key="4">
    <source>
        <dbReference type="Google" id="ProtNLM"/>
    </source>
</evidence>
<organism evidence="2 3">
    <name type="scientific">Saliphagus infecundisoli</name>
    <dbReference type="NCBI Taxonomy" id="1849069"/>
    <lineage>
        <taxon>Archaea</taxon>
        <taxon>Methanobacteriati</taxon>
        <taxon>Methanobacteriota</taxon>
        <taxon>Stenosarchaea group</taxon>
        <taxon>Halobacteria</taxon>
        <taxon>Halobacteriales</taxon>
        <taxon>Natrialbaceae</taxon>
        <taxon>Saliphagus</taxon>
    </lineage>
</organism>
<reference evidence="2 3" key="1">
    <citation type="journal article" date="2019" name="Int. J. Syst. Evol. Microbiol.">
        <title>The Global Catalogue of Microorganisms (GCM) 10K type strain sequencing project: providing services to taxonomists for standard genome sequencing and annotation.</title>
        <authorList>
            <consortium name="The Broad Institute Genomics Platform"/>
            <consortium name="The Broad Institute Genome Sequencing Center for Infectious Disease"/>
            <person name="Wu L."/>
            <person name="Ma J."/>
        </authorList>
    </citation>
    <scope>NUCLEOTIDE SEQUENCE [LARGE SCALE GENOMIC DNA]</scope>
    <source>
        <strain evidence="2 3">CGMCC 1.15824</strain>
    </source>
</reference>
<sequence>MSQPPDDARIRERSGAVNEAWERTIEETELIADERREQGWEAVTIPTVHTSPTGEPREAEDQPGLVHVVPDNHAEAFTDVFEAGEFPEFEVYRNEVEGNVFVVTELVDPETKTVVLIRGRYDFSLAEGMISAAMETEAIYTHVKTIDGTLLGSIRHELLTPFVPGLEHDGDES</sequence>
<dbReference type="RefSeq" id="WP_224827816.1">
    <property type="nucleotide sequence ID" value="NZ_JAIVEF010000002.1"/>
</dbReference>
<protein>
    <recommendedName>
        <fullName evidence="4">SnoaL-like domain-containing protein</fullName>
    </recommendedName>
</protein>
<dbReference type="InterPro" id="IPR055951">
    <property type="entry name" value="DUF7529"/>
</dbReference>
<comment type="caution">
    <text evidence="2">The sequence shown here is derived from an EMBL/GenBank/DDBJ whole genome shotgun (WGS) entry which is preliminary data.</text>
</comment>